<name>A0A7M5WW37_9CNID</name>
<dbReference type="GeneID" id="136819474"/>
<evidence type="ECO:0000256" key="1">
    <source>
        <dbReference type="SAM" id="SignalP"/>
    </source>
</evidence>
<dbReference type="Proteomes" id="UP000594262">
    <property type="component" value="Unplaced"/>
</dbReference>
<keyword evidence="1" id="KW-0732">Signal</keyword>
<dbReference type="Pfam" id="PF01607">
    <property type="entry name" value="CBM_14"/>
    <property type="match status" value="1"/>
</dbReference>
<sequence length="190" mass="21661">MALVFVLISIALCLCNTFQSTYGLYEKWNNKNELNPYFMNVTGQTPPPKLCFDSMCNGKADGNYEVRYPNGEYDPNYFLQCSGGQANCQPCWPQSLEFSQTCNQCLYSRDDECYTTEAWKPASTYDCPDICGRMGPEGRMNIRDPQQPRQYVACWNGMTVGCVKCPGNLLFNETFNACLYNGKYWTQSIN</sequence>
<dbReference type="InterPro" id="IPR002557">
    <property type="entry name" value="Chitin-bd_dom"/>
</dbReference>
<keyword evidence="4" id="KW-1185">Reference proteome</keyword>
<dbReference type="GO" id="GO:0005576">
    <property type="term" value="C:extracellular region"/>
    <property type="evidence" value="ECO:0007669"/>
    <property type="project" value="InterPro"/>
</dbReference>
<organism evidence="3 4">
    <name type="scientific">Clytia hemisphaerica</name>
    <dbReference type="NCBI Taxonomy" id="252671"/>
    <lineage>
        <taxon>Eukaryota</taxon>
        <taxon>Metazoa</taxon>
        <taxon>Cnidaria</taxon>
        <taxon>Hydrozoa</taxon>
        <taxon>Hydroidolina</taxon>
        <taxon>Leptothecata</taxon>
        <taxon>Obeliida</taxon>
        <taxon>Clytiidae</taxon>
        <taxon>Clytia</taxon>
    </lineage>
</organism>
<protein>
    <recommendedName>
        <fullName evidence="2">Chitin-binding type-2 domain-containing protein</fullName>
    </recommendedName>
</protein>
<dbReference type="InterPro" id="IPR036508">
    <property type="entry name" value="Chitin-bd_dom_sf"/>
</dbReference>
<dbReference type="SUPFAM" id="SSF57625">
    <property type="entry name" value="Invertebrate chitin-binding proteins"/>
    <property type="match status" value="1"/>
</dbReference>
<evidence type="ECO:0000313" key="3">
    <source>
        <dbReference type="EnsemblMetazoa" id="CLYHEMP014027.1"/>
    </source>
</evidence>
<evidence type="ECO:0000259" key="2">
    <source>
        <dbReference type="Pfam" id="PF01607"/>
    </source>
</evidence>
<accession>A0A7M5WW37</accession>
<dbReference type="OrthoDB" id="6020543at2759"/>
<feature type="chain" id="PRO_5029773688" description="Chitin-binding type-2 domain-containing protein" evidence="1">
    <location>
        <begin position="24"/>
        <end position="190"/>
    </location>
</feature>
<evidence type="ECO:0000313" key="4">
    <source>
        <dbReference type="Proteomes" id="UP000594262"/>
    </source>
</evidence>
<reference evidence="3" key="1">
    <citation type="submission" date="2021-01" db="UniProtKB">
        <authorList>
            <consortium name="EnsemblMetazoa"/>
        </authorList>
    </citation>
    <scope>IDENTIFICATION</scope>
</reference>
<feature type="signal peptide" evidence="1">
    <location>
        <begin position="1"/>
        <end position="23"/>
    </location>
</feature>
<dbReference type="AlphaFoldDB" id="A0A7M5WW37"/>
<proteinExistence type="predicted"/>
<feature type="domain" description="Chitin-binding type-2" evidence="2">
    <location>
        <begin position="143"/>
        <end position="181"/>
    </location>
</feature>
<dbReference type="RefSeq" id="XP_066931812.1">
    <property type="nucleotide sequence ID" value="XM_067075711.1"/>
</dbReference>
<dbReference type="GO" id="GO:0008061">
    <property type="term" value="F:chitin binding"/>
    <property type="evidence" value="ECO:0007669"/>
    <property type="project" value="InterPro"/>
</dbReference>
<dbReference type="EnsemblMetazoa" id="CLYHEMT014027.1">
    <property type="protein sequence ID" value="CLYHEMP014027.1"/>
    <property type="gene ID" value="CLYHEMG014027"/>
</dbReference>